<feature type="region of interest" description="Disordered" evidence="1">
    <location>
        <begin position="410"/>
        <end position="452"/>
    </location>
</feature>
<name>A0ABZ1BUC5_9FIRM</name>
<evidence type="ECO:0000313" key="4">
    <source>
        <dbReference type="Proteomes" id="UP001332192"/>
    </source>
</evidence>
<dbReference type="RefSeq" id="WP_324715525.1">
    <property type="nucleotide sequence ID" value="NZ_CP141615.1"/>
</dbReference>
<proteinExistence type="predicted"/>
<dbReference type="EMBL" id="CP141615">
    <property type="protein sequence ID" value="WRP16253.1"/>
    <property type="molecule type" value="Genomic_DNA"/>
</dbReference>
<evidence type="ECO:0000256" key="2">
    <source>
        <dbReference type="SAM" id="SignalP"/>
    </source>
</evidence>
<feature type="region of interest" description="Disordered" evidence="1">
    <location>
        <begin position="30"/>
        <end position="52"/>
    </location>
</feature>
<feature type="compositionally biased region" description="Pro residues" evidence="1">
    <location>
        <begin position="418"/>
        <end position="429"/>
    </location>
</feature>
<dbReference type="Proteomes" id="UP001332192">
    <property type="component" value="Chromosome"/>
</dbReference>
<keyword evidence="4" id="KW-1185">Reference proteome</keyword>
<evidence type="ECO:0008006" key="5">
    <source>
        <dbReference type="Google" id="ProtNLM"/>
    </source>
</evidence>
<reference evidence="3 4" key="1">
    <citation type="journal article" date="2024" name="Front. Microbiol.">
        <title>Novel thermophilic genera Geochorda gen. nov. and Carboxydochorda gen. nov. from the deep terrestrial subsurface reveal the ecophysiological diversity in the class Limnochordia.</title>
        <authorList>
            <person name="Karnachuk O.V."/>
            <person name="Lukina A.P."/>
            <person name="Avakyan M.R."/>
            <person name="Kadnikov V.V."/>
            <person name="Begmatov S."/>
            <person name="Beletsky A.V."/>
            <person name="Vlasova K.G."/>
            <person name="Novikov A.A."/>
            <person name="Shcherbakova V.A."/>
            <person name="Mardanov A.V."/>
            <person name="Ravin N.V."/>
        </authorList>
    </citation>
    <scope>NUCLEOTIDE SEQUENCE [LARGE SCALE GENOMIC DNA]</scope>
    <source>
        <strain evidence="3 4">L945</strain>
    </source>
</reference>
<evidence type="ECO:0000313" key="3">
    <source>
        <dbReference type="EMBL" id="WRP16253.1"/>
    </source>
</evidence>
<sequence length="452" mass="46584">MRGRSLAWLGLIVTLIAAPVVATAATGQRAGAPEPATAASKASPSAPAPGGYTDVTDAALRRALQALEPTGALTAFPGDHFRASRAITLGEFARAGVAAFDMTLPAGASPERAAVQALMERGILPKVTDLADAASTPLSVGNLLTAAVRLAGMGSLAGRWPAPNGGDPSGAAMELARAAGMVPATIRSATEARRAATRGEAVQVLYLARQLSTASGRLQLSQANARRATVTTDGGPVPLRFSDTTLVMRNGQPSSVERLATGDQVTAVLDPAGEAKVVVASGGSILDQQVALEKARDLLRQVAEYLTPQQWQMLLQGDWKGLTTTLTPEVYDRLMALGIAPWEAEALINRDWASLRQVAMDRLAQEGATRLNVSPELIRSVLAQDWASARQLAQQELLEKVINQLILPNAGGSTTAPTVPPPSSPPAQPPAGAVPQTPTAPAAPASPGGPPA</sequence>
<keyword evidence="2" id="KW-0732">Signal</keyword>
<organism evidence="3 4">
    <name type="scientific">Carboxydichorda subterranea</name>
    <dbReference type="NCBI Taxonomy" id="3109565"/>
    <lineage>
        <taxon>Bacteria</taxon>
        <taxon>Bacillati</taxon>
        <taxon>Bacillota</taxon>
        <taxon>Limnochordia</taxon>
        <taxon>Limnochordales</taxon>
        <taxon>Geochordaceae</taxon>
        <taxon>Carboxydichorda</taxon>
    </lineage>
</organism>
<feature type="signal peptide" evidence="2">
    <location>
        <begin position="1"/>
        <end position="24"/>
    </location>
</feature>
<protein>
    <recommendedName>
        <fullName evidence="5">SLH domain-containing protein</fullName>
    </recommendedName>
</protein>
<evidence type="ECO:0000256" key="1">
    <source>
        <dbReference type="SAM" id="MobiDB-lite"/>
    </source>
</evidence>
<accession>A0ABZ1BUC5</accession>
<feature type="compositionally biased region" description="Low complexity" evidence="1">
    <location>
        <begin position="430"/>
        <end position="446"/>
    </location>
</feature>
<gene>
    <name evidence="3" type="ORF">U7230_09070</name>
</gene>
<feature type="chain" id="PRO_5045073296" description="SLH domain-containing protein" evidence="2">
    <location>
        <begin position="25"/>
        <end position="452"/>
    </location>
</feature>
<feature type="compositionally biased region" description="Low complexity" evidence="1">
    <location>
        <begin position="30"/>
        <end position="51"/>
    </location>
</feature>